<feature type="domain" description="Methyltransferase" evidence="9">
    <location>
        <begin position="76"/>
        <end position="214"/>
    </location>
</feature>
<evidence type="ECO:0000256" key="4">
    <source>
        <dbReference type="ARBA" id="ARBA00034521"/>
    </source>
</evidence>
<dbReference type="Gene3D" id="3.40.50.150">
    <property type="entry name" value="Vaccinia Virus protein VP39"/>
    <property type="match status" value="1"/>
</dbReference>
<name>A0ABW0XT07_9ACTN</name>
<dbReference type="SUPFAM" id="SSF53335">
    <property type="entry name" value="S-adenosyl-L-methionine-dependent methyltransferases"/>
    <property type="match status" value="1"/>
</dbReference>
<dbReference type="InterPro" id="IPR029063">
    <property type="entry name" value="SAM-dependent_MTases_sf"/>
</dbReference>
<evidence type="ECO:0000256" key="2">
    <source>
        <dbReference type="ARBA" id="ARBA00022691"/>
    </source>
</evidence>
<dbReference type="RefSeq" id="WP_381217683.1">
    <property type="nucleotide sequence ID" value="NZ_JBHSPC010000089.1"/>
</dbReference>
<organism evidence="10 11">
    <name type="scientific">Streptomyces incanus</name>
    <dbReference type="NCBI Taxonomy" id="887453"/>
    <lineage>
        <taxon>Bacteria</taxon>
        <taxon>Bacillati</taxon>
        <taxon>Actinomycetota</taxon>
        <taxon>Actinomycetes</taxon>
        <taxon>Kitasatosporales</taxon>
        <taxon>Streptomycetaceae</taxon>
        <taxon>Streptomyces</taxon>
    </lineage>
</organism>
<dbReference type="Pfam" id="PF13847">
    <property type="entry name" value="Methyltransf_31"/>
    <property type="match status" value="1"/>
</dbReference>
<gene>
    <name evidence="10" type="primary">arsM</name>
    <name evidence="10" type="ORF">ACFP2V_26830</name>
</gene>
<dbReference type="PANTHER" id="PTHR43675">
    <property type="entry name" value="ARSENITE METHYLTRANSFERASE"/>
    <property type="match status" value="1"/>
</dbReference>
<dbReference type="EC" id="2.1.1.137" evidence="4"/>
<comment type="catalytic activity">
    <reaction evidence="6">
        <text>arsenic triglutathione + [thioredoxin]-dithiol + S-adenosyl-L-methionine + 2 H2O = methylarsonous acid + [thioredoxin]-disulfide + 3 glutathione + S-adenosyl-L-homocysteine + H(+)</text>
        <dbReference type="Rhea" id="RHEA:69460"/>
        <dbReference type="Rhea" id="RHEA-COMP:10698"/>
        <dbReference type="Rhea" id="RHEA-COMP:10700"/>
        <dbReference type="ChEBI" id="CHEBI:15377"/>
        <dbReference type="ChEBI" id="CHEBI:15378"/>
        <dbReference type="ChEBI" id="CHEBI:17826"/>
        <dbReference type="ChEBI" id="CHEBI:29950"/>
        <dbReference type="ChEBI" id="CHEBI:50058"/>
        <dbReference type="ChEBI" id="CHEBI:57856"/>
        <dbReference type="ChEBI" id="CHEBI:57925"/>
        <dbReference type="ChEBI" id="CHEBI:59789"/>
        <dbReference type="ChEBI" id="CHEBI:183640"/>
        <dbReference type="EC" id="2.1.1.137"/>
    </reaction>
</comment>
<dbReference type="GO" id="GO:0008168">
    <property type="term" value="F:methyltransferase activity"/>
    <property type="evidence" value="ECO:0007669"/>
    <property type="project" value="UniProtKB-KW"/>
</dbReference>
<evidence type="ECO:0000259" key="9">
    <source>
        <dbReference type="Pfam" id="PF13847"/>
    </source>
</evidence>
<keyword evidence="2" id="KW-0949">S-adenosyl-L-methionine</keyword>
<comment type="catalytic activity">
    <reaction evidence="8">
        <text>arsenic triglutathione + 3 [thioredoxin]-dithiol + 3 S-adenosyl-L-methionine = trimethylarsine + 3 [thioredoxin]-disulfide + 3 glutathione + 3 S-adenosyl-L-homocysteine + 3 H(+)</text>
        <dbReference type="Rhea" id="RHEA:69432"/>
        <dbReference type="Rhea" id="RHEA-COMP:10698"/>
        <dbReference type="Rhea" id="RHEA-COMP:10700"/>
        <dbReference type="ChEBI" id="CHEBI:15378"/>
        <dbReference type="ChEBI" id="CHEBI:27130"/>
        <dbReference type="ChEBI" id="CHEBI:29950"/>
        <dbReference type="ChEBI" id="CHEBI:50058"/>
        <dbReference type="ChEBI" id="CHEBI:57856"/>
        <dbReference type="ChEBI" id="CHEBI:57925"/>
        <dbReference type="ChEBI" id="CHEBI:59789"/>
        <dbReference type="ChEBI" id="CHEBI:183640"/>
        <dbReference type="EC" id="2.1.1.137"/>
    </reaction>
</comment>
<dbReference type="InterPro" id="IPR026669">
    <property type="entry name" value="Arsenite_MeTrfase-like"/>
</dbReference>
<dbReference type="GO" id="GO:0032259">
    <property type="term" value="P:methylation"/>
    <property type="evidence" value="ECO:0007669"/>
    <property type="project" value="UniProtKB-KW"/>
</dbReference>
<evidence type="ECO:0000313" key="10">
    <source>
        <dbReference type="EMBL" id="MFC5673588.1"/>
    </source>
</evidence>
<dbReference type="InterPro" id="IPR025714">
    <property type="entry name" value="Methyltranfer_dom"/>
</dbReference>
<comment type="catalytic activity">
    <reaction evidence="7">
        <text>arsenic triglutathione + 2 [thioredoxin]-dithiol + 2 S-adenosyl-L-methionine + H2O = dimethylarsinous acid + 2 [thioredoxin]-disulfide + 3 glutathione + 2 S-adenosyl-L-homocysteine + 2 H(+)</text>
        <dbReference type="Rhea" id="RHEA:69464"/>
        <dbReference type="Rhea" id="RHEA-COMP:10698"/>
        <dbReference type="Rhea" id="RHEA-COMP:10700"/>
        <dbReference type="ChEBI" id="CHEBI:15377"/>
        <dbReference type="ChEBI" id="CHEBI:15378"/>
        <dbReference type="ChEBI" id="CHEBI:23808"/>
        <dbReference type="ChEBI" id="CHEBI:29950"/>
        <dbReference type="ChEBI" id="CHEBI:50058"/>
        <dbReference type="ChEBI" id="CHEBI:57856"/>
        <dbReference type="ChEBI" id="CHEBI:57925"/>
        <dbReference type="ChEBI" id="CHEBI:59789"/>
        <dbReference type="ChEBI" id="CHEBI:183640"/>
        <dbReference type="EC" id="2.1.1.137"/>
    </reaction>
</comment>
<dbReference type="NCBIfam" id="NF008823">
    <property type="entry name" value="PRK11873.1"/>
    <property type="match status" value="1"/>
</dbReference>
<protein>
    <recommendedName>
        <fullName evidence="5">Arsenite methyltransferase</fullName>
        <ecNumber evidence="4">2.1.1.137</ecNumber>
    </recommendedName>
</protein>
<keyword evidence="1" id="KW-0808">Transferase</keyword>
<dbReference type="PANTHER" id="PTHR43675:SF8">
    <property type="entry name" value="ARSENITE METHYLTRANSFERASE"/>
    <property type="match status" value="1"/>
</dbReference>
<accession>A0ABW0XT07</accession>
<sequence>MSEQSTDLRETVRQRYAAAAVKATEGGTACCGPEPVEVDENFGSTLYAADERDALPAAAVAASLGCGNPTAVAELREGERVLDLGSGGGIDVLLSARRVGPTGKAYGLDMTDEMLELALANAVKAGATNVEFLKGTIEAIPLPSNTIDVVISNCVINLSVDKPAVFAETFRVLKPGGRIGVSDVVADDTLTSEQRAERGDYVGCIAGALSFTEYRAGLEAAGFTDIEITPTHAVADGMHSAIVRATKPTTVDGPATTVPHAEGGSCCGVAACCTPAEQATDPSVTVSEAKSSAGCACQN</sequence>
<evidence type="ECO:0000256" key="8">
    <source>
        <dbReference type="ARBA" id="ARBA00048428"/>
    </source>
</evidence>
<evidence type="ECO:0000256" key="6">
    <source>
        <dbReference type="ARBA" id="ARBA00047941"/>
    </source>
</evidence>
<dbReference type="CDD" id="cd02440">
    <property type="entry name" value="AdoMet_MTases"/>
    <property type="match status" value="1"/>
</dbReference>
<dbReference type="EMBL" id="JBHSPC010000089">
    <property type="protein sequence ID" value="MFC5673588.1"/>
    <property type="molecule type" value="Genomic_DNA"/>
</dbReference>
<evidence type="ECO:0000256" key="3">
    <source>
        <dbReference type="ARBA" id="ARBA00034487"/>
    </source>
</evidence>
<evidence type="ECO:0000256" key="5">
    <source>
        <dbReference type="ARBA" id="ARBA00034545"/>
    </source>
</evidence>
<reference evidence="11" key="1">
    <citation type="journal article" date="2019" name="Int. J. Syst. Evol. Microbiol.">
        <title>The Global Catalogue of Microorganisms (GCM) 10K type strain sequencing project: providing services to taxonomists for standard genome sequencing and annotation.</title>
        <authorList>
            <consortium name="The Broad Institute Genomics Platform"/>
            <consortium name="The Broad Institute Genome Sequencing Center for Infectious Disease"/>
            <person name="Wu L."/>
            <person name="Ma J."/>
        </authorList>
    </citation>
    <scope>NUCLEOTIDE SEQUENCE [LARGE SCALE GENOMIC DNA]</scope>
    <source>
        <strain evidence="11">JCM 13852</strain>
    </source>
</reference>
<evidence type="ECO:0000256" key="7">
    <source>
        <dbReference type="ARBA" id="ARBA00047943"/>
    </source>
</evidence>
<comment type="similarity">
    <text evidence="3">Belongs to the methyltransferase superfamily. Arsenite methyltransferase family.</text>
</comment>
<comment type="caution">
    <text evidence="10">The sequence shown here is derived from an EMBL/GenBank/DDBJ whole genome shotgun (WGS) entry which is preliminary data.</text>
</comment>
<keyword evidence="10" id="KW-0489">Methyltransferase</keyword>
<dbReference type="Proteomes" id="UP001596183">
    <property type="component" value="Unassembled WGS sequence"/>
</dbReference>
<proteinExistence type="inferred from homology"/>
<evidence type="ECO:0000256" key="1">
    <source>
        <dbReference type="ARBA" id="ARBA00022679"/>
    </source>
</evidence>
<evidence type="ECO:0000313" key="11">
    <source>
        <dbReference type="Proteomes" id="UP001596183"/>
    </source>
</evidence>
<keyword evidence="11" id="KW-1185">Reference proteome</keyword>